<proteinExistence type="predicted"/>
<organism evidence="1">
    <name type="scientific">marine sediment metagenome</name>
    <dbReference type="NCBI Taxonomy" id="412755"/>
    <lineage>
        <taxon>unclassified sequences</taxon>
        <taxon>metagenomes</taxon>
        <taxon>ecological metagenomes</taxon>
    </lineage>
</organism>
<name>A0A0F9KKM2_9ZZZZ</name>
<sequence>MKIKDKELNEKVDVLNRKCLSRYCYHPHLVRGSMIHGQGYHYEPDGKEHWVCITRANNGCPV</sequence>
<dbReference type="AlphaFoldDB" id="A0A0F9KKM2"/>
<reference evidence="1" key="1">
    <citation type="journal article" date="2015" name="Nature">
        <title>Complex archaea that bridge the gap between prokaryotes and eukaryotes.</title>
        <authorList>
            <person name="Spang A."/>
            <person name="Saw J.H."/>
            <person name="Jorgensen S.L."/>
            <person name="Zaremba-Niedzwiedzka K."/>
            <person name="Martijn J."/>
            <person name="Lind A.E."/>
            <person name="van Eijk R."/>
            <person name="Schleper C."/>
            <person name="Guy L."/>
            <person name="Ettema T.J."/>
        </authorList>
    </citation>
    <scope>NUCLEOTIDE SEQUENCE</scope>
</reference>
<accession>A0A0F9KKM2</accession>
<protein>
    <submittedName>
        <fullName evidence="1">Uncharacterized protein</fullName>
    </submittedName>
</protein>
<gene>
    <name evidence="1" type="ORF">LCGC14_1318930</name>
</gene>
<comment type="caution">
    <text evidence="1">The sequence shown here is derived from an EMBL/GenBank/DDBJ whole genome shotgun (WGS) entry which is preliminary data.</text>
</comment>
<dbReference type="EMBL" id="LAZR01007854">
    <property type="protein sequence ID" value="KKM82503.1"/>
    <property type="molecule type" value="Genomic_DNA"/>
</dbReference>
<evidence type="ECO:0000313" key="1">
    <source>
        <dbReference type="EMBL" id="KKM82503.1"/>
    </source>
</evidence>